<comment type="catalytic activity">
    <reaction evidence="10 11">
        <text>(sulfur carrier)-H + L-cysteine = (sulfur carrier)-SH + L-alanine</text>
        <dbReference type="Rhea" id="RHEA:43892"/>
        <dbReference type="Rhea" id="RHEA-COMP:14737"/>
        <dbReference type="Rhea" id="RHEA-COMP:14739"/>
        <dbReference type="ChEBI" id="CHEBI:29917"/>
        <dbReference type="ChEBI" id="CHEBI:35235"/>
        <dbReference type="ChEBI" id="CHEBI:57972"/>
        <dbReference type="ChEBI" id="CHEBI:64428"/>
        <dbReference type="EC" id="2.8.1.7"/>
    </reaction>
</comment>
<evidence type="ECO:0000259" key="13">
    <source>
        <dbReference type="Pfam" id="PF00266"/>
    </source>
</evidence>
<dbReference type="InterPro" id="IPR015421">
    <property type="entry name" value="PyrdxlP-dep_Trfase_major"/>
</dbReference>
<proteinExistence type="inferred from homology"/>
<organism evidence="14 15">
    <name type="scientific">Clostridium thermosuccinogenes</name>
    <dbReference type="NCBI Taxonomy" id="84032"/>
    <lineage>
        <taxon>Bacteria</taxon>
        <taxon>Bacillati</taxon>
        <taxon>Bacillota</taxon>
        <taxon>Clostridia</taxon>
        <taxon>Eubacteriales</taxon>
        <taxon>Clostridiaceae</taxon>
        <taxon>Clostridium</taxon>
    </lineage>
</organism>
<dbReference type="NCBIfam" id="TIGR03402">
    <property type="entry name" value="FeS_nifS"/>
    <property type="match status" value="1"/>
</dbReference>
<evidence type="ECO:0000256" key="4">
    <source>
        <dbReference type="ARBA" id="ARBA00022679"/>
    </source>
</evidence>
<dbReference type="GO" id="GO:1990221">
    <property type="term" value="C:L-cysteine desulfurase complex"/>
    <property type="evidence" value="ECO:0007669"/>
    <property type="project" value="UniProtKB-ARBA"/>
</dbReference>
<feature type="binding site" evidence="11">
    <location>
        <position position="239"/>
    </location>
    <ligand>
        <name>pyridoxal 5'-phosphate</name>
        <dbReference type="ChEBI" id="CHEBI:597326"/>
    </ligand>
</feature>
<dbReference type="InterPro" id="IPR010240">
    <property type="entry name" value="Cys_deSase_IscS"/>
</dbReference>
<dbReference type="EMBL" id="NIOJ01000014">
    <property type="protein sequence ID" value="PNT99990.1"/>
    <property type="molecule type" value="Genomic_DNA"/>
</dbReference>
<name>A0A2K2F1Z5_9CLOT</name>
<evidence type="ECO:0000256" key="10">
    <source>
        <dbReference type="ARBA" id="ARBA00050776"/>
    </source>
</evidence>
<evidence type="ECO:0000256" key="8">
    <source>
        <dbReference type="ARBA" id="ARBA00023004"/>
    </source>
</evidence>
<dbReference type="GO" id="GO:0046872">
    <property type="term" value="F:metal ion binding"/>
    <property type="evidence" value="ECO:0007669"/>
    <property type="project" value="UniProtKB-KW"/>
</dbReference>
<keyword evidence="6 11" id="KW-0479">Metal-binding</keyword>
<protein>
    <recommendedName>
        <fullName evidence="11">Cysteine desulfurase IscS</fullName>
        <ecNumber evidence="11">2.8.1.7</ecNumber>
    </recommendedName>
</protein>
<evidence type="ECO:0000256" key="5">
    <source>
        <dbReference type="ARBA" id="ARBA00022714"/>
    </source>
</evidence>
<dbReference type="UniPathway" id="UPA00266"/>
<evidence type="ECO:0000256" key="11">
    <source>
        <dbReference type="HAMAP-Rule" id="MF_00331"/>
    </source>
</evidence>
<dbReference type="GO" id="GO:0031071">
    <property type="term" value="F:cysteine desulfurase activity"/>
    <property type="evidence" value="ECO:0007669"/>
    <property type="project" value="UniProtKB-UniRule"/>
</dbReference>
<keyword evidence="15" id="KW-1185">Reference proteome</keyword>
<dbReference type="Proteomes" id="UP000236151">
    <property type="component" value="Unassembled WGS sequence"/>
</dbReference>
<feature type="binding site" description="via persulfide group" evidence="11">
    <location>
        <position position="327"/>
    </location>
    <ligand>
        <name>[2Fe-2S] cluster</name>
        <dbReference type="ChEBI" id="CHEBI:190135"/>
        <note>ligand shared with IscU</note>
    </ligand>
</feature>
<dbReference type="PROSITE" id="PS00595">
    <property type="entry name" value="AA_TRANSFER_CLASS_5"/>
    <property type="match status" value="1"/>
</dbReference>
<reference evidence="14 15" key="1">
    <citation type="submission" date="2017-06" db="EMBL/GenBank/DDBJ databases">
        <title>Investigating the central metabolism of Clostridium thermosuccinogenes.</title>
        <authorList>
            <person name="Koendjbiharie J.G."/>
            <person name="van Kranenburg R."/>
        </authorList>
    </citation>
    <scope>NUCLEOTIDE SEQUENCE [LARGE SCALE GENOMIC DNA]</scope>
    <source>
        <strain evidence="14 15">DSM 5806</strain>
    </source>
</reference>
<dbReference type="OrthoDB" id="9808002at2"/>
<dbReference type="InterPro" id="IPR015424">
    <property type="entry name" value="PyrdxlP-dep_Trfase"/>
</dbReference>
<dbReference type="RefSeq" id="WP_103081047.1">
    <property type="nucleotide sequence ID" value="NZ_CP021850.1"/>
</dbReference>
<dbReference type="Pfam" id="PF00266">
    <property type="entry name" value="Aminotran_5"/>
    <property type="match status" value="1"/>
</dbReference>
<comment type="pathway">
    <text evidence="11">Cofactor biosynthesis; iron-sulfur cluster biosynthesis.</text>
</comment>
<dbReference type="InterPro" id="IPR017772">
    <property type="entry name" value="Cys_deSase_NifS_bac/arc"/>
</dbReference>
<dbReference type="InterPro" id="IPR016454">
    <property type="entry name" value="Cysteine_dSase"/>
</dbReference>
<keyword evidence="9 11" id="KW-0411">Iron-sulfur</keyword>
<comment type="subunit">
    <text evidence="11">Homodimer. Forms a heterotetramer with IscU, interacts with other sulfur acceptors.</text>
</comment>
<dbReference type="FunFam" id="3.40.640.10:FF:000003">
    <property type="entry name" value="Cysteine desulfurase IscS"/>
    <property type="match status" value="1"/>
</dbReference>
<accession>A0A2K2F1Z5</accession>
<feature type="domain" description="Aminotransferase class V" evidence="13">
    <location>
        <begin position="6"/>
        <end position="368"/>
    </location>
</feature>
<dbReference type="PANTHER" id="PTHR11601">
    <property type="entry name" value="CYSTEINE DESULFURYLASE FAMILY MEMBER"/>
    <property type="match status" value="1"/>
</dbReference>
<evidence type="ECO:0000256" key="3">
    <source>
        <dbReference type="ARBA" id="ARBA00022490"/>
    </source>
</evidence>
<dbReference type="GO" id="GO:0006520">
    <property type="term" value="P:amino acid metabolic process"/>
    <property type="evidence" value="ECO:0007669"/>
    <property type="project" value="InterPro"/>
</dbReference>
<dbReference type="GO" id="GO:0044571">
    <property type="term" value="P:[2Fe-2S] cluster assembly"/>
    <property type="evidence" value="ECO:0007669"/>
    <property type="project" value="UniProtKB-UniRule"/>
</dbReference>
<keyword evidence="7 11" id="KW-0663">Pyridoxal phosphate</keyword>
<dbReference type="EC" id="2.8.1.7" evidence="11"/>
<dbReference type="HAMAP" id="MF_00331">
    <property type="entry name" value="Cys_desulf_IscS"/>
    <property type="match status" value="1"/>
</dbReference>
<dbReference type="AlphaFoldDB" id="A0A2K2F1Z5"/>
<keyword evidence="5 11" id="KW-0001">2Fe-2S</keyword>
<comment type="cofactor">
    <cofactor evidence="1 11 12">
        <name>pyridoxal 5'-phosphate</name>
        <dbReference type="ChEBI" id="CHEBI:597326"/>
    </cofactor>
</comment>
<dbReference type="GO" id="GO:0030170">
    <property type="term" value="F:pyridoxal phosphate binding"/>
    <property type="evidence" value="ECO:0007669"/>
    <property type="project" value="UniProtKB-UniRule"/>
</dbReference>
<evidence type="ECO:0000256" key="2">
    <source>
        <dbReference type="ARBA" id="ARBA00006490"/>
    </source>
</evidence>
<dbReference type="PANTHER" id="PTHR11601:SF34">
    <property type="entry name" value="CYSTEINE DESULFURASE"/>
    <property type="match status" value="1"/>
</dbReference>
<sequence>MGNRSVYLDHAATTAVKPEVLEEMIPYFTEKYGNPSSIYSIGRESKKAIDEARDKVAAALGAKPQEIFFTGSGTEADNWAIKGIAYTNRHKGNHIITTAIEHHAVLHTCQYLESDGFEVTYLPVDKDGLVTPEQVRDAIKPNTILITIMFANNEIGTIQPIAEIGKIAREKGIYFHTDAVQAVGNIPINVEELNVDLLSLSAHKFYGPKGVGALYIRKGTKINSFIHGGAQERGRRASTESVANIVGMGKAIELATANLEEYNKKLIALRDRTIDEVMKKIPFVKLNGHREKRLPGNVNFSFEFIEGESLLLMLDMKGIAASSGSACTSGSLDPSHVLLAIGLPHEIAHGSLRITFGEENTDEDIDYLMEVLPDIVNRLREMSPLYEKAVKGE</sequence>
<dbReference type="InterPro" id="IPR020578">
    <property type="entry name" value="Aminotrans_V_PyrdxlP_BS"/>
</dbReference>
<feature type="binding site" evidence="11">
    <location>
        <position position="181"/>
    </location>
    <ligand>
        <name>pyridoxal 5'-phosphate</name>
        <dbReference type="ChEBI" id="CHEBI:597326"/>
    </ligand>
</feature>
<comment type="similarity">
    <text evidence="2 11">Belongs to the class-V pyridoxal-phosphate-dependent aminotransferase family. NifS/IscS subfamily.</text>
</comment>
<evidence type="ECO:0000256" key="12">
    <source>
        <dbReference type="RuleBase" id="RU004504"/>
    </source>
</evidence>
<dbReference type="InterPro" id="IPR000192">
    <property type="entry name" value="Aminotrans_V_dom"/>
</dbReference>
<keyword evidence="4 11" id="KW-0808">Transferase</keyword>
<dbReference type="Gene3D" id="3.40.640.10">
    <property type="entry name" value="Type I PLP-dependent aspartate aminotransferase-like (Major domain)"/>
    <property type="match status" value="1"/>
</dbReference>
<evidence type="ECO:0000256" key="1">
    <source>
        <dbReference type="ARBA" id="ARBA00001933"/>
    </source>
</evidence>
<dbReference type="Gene3D" id="3.90.1150.10">
    <property type="entry name" value="Aspartate Aminotransferase, domain 1"/>
    <property type="match status" value="1"/>
</dbReference>
<dbReference type="InterPro" id="IPR015422">
    <property type="entry name" value="PyrdxlP-dep_Trfase_small"/>
</dbReference>
<keyword evidence="8 11" id="KW-0408">Iron</keyword>
<keyword evidence="3 11" id="KW-0963">Cytoplasm</keyword>
<evidence type="ECO:0000313" key="15">
    <source>
        <dbReference type="Proteomes" id="UP000236151"/>
    </source>
</evidence>
<dbReference type="KEGG" id="cthd:CDO33_08855"/>
<feature type="binding site" evidence="11">
    <location>
        <begin position="201"/>
        <end position="203"/>
    </location>
    <ligand>
        <name>pyridoxal 5'-phosphate</name>
        <dbReference type="ChEBI" id="CHEBI:597326"/>
    </ligand>
</feature>
<dbReference type="SUPFAM" id="SSF53383">
    <property type="entry name" value="PLP-dependent transferases"/>
    <property type="match status" value="1"/>
</dbReference>
<evidence type="ECO:0000313" key="14">
    <source>
        <dbReference type="EMBL" id="PNT99990.1"/>
    </source>
</evidence>
<evidence type="ECO:0000256" key="6">
    <source>
        <dbReference type="ARBA" id="ARBA00022723"/>
    </source>
</evidence>
<dbReference type="PIRSF" id="PIRSF005572">
    <property type="entry name" value="NifS"/>
    <property type="match status" value="1"/>
</dbReference>
<comment type="function">
    <text evidence="11">Master enzyme that delivers sulfur to a number of partners involved in Fe-S cluster assembly, tRNA modification or cofactor biosynthesis. Catalyzes the removal of elemental sulfur atoms from cysteine to produce alanine. Functions as a sulfur delivery protein for Fe-S cluster synthesis onto IscU, an Fe-S scaffold assembly protein, as well as other S acceptor proteins.</text>
</comment>
<comment type="subcellular location">
    <subcellularLocation>
        <location evidence="11">Cytoplasm</location>
    </subcellularLocation>
</comment>
<evidence type="ECO:0000256" key="9">
    <source>
        <dbReference type="ARBA" id="ARBA00023014"/>
    </source>
</evidence>
<dbReference type="GO" id="GO:0051537">
    <property type="term" value="F:2 iron, 2 sulfur cluster binding"/>
    <property type="evidence" value="ECO:0007669"/>
    <property type="project" value="UniProtKB-UniRule"/>
</dbReference>
<comment type="caution">
    <text evidence="14">The sequence shown here is derived from an EMBL/GenBank/DDBJ whole genome shotgun (WGS) entry which is preliminary data.</text>
</comment>
<gene>
    <name evidence="14" type="primary">nifS</name>
    <name evidence="11" type="synonym">iscS</name>
    <name evidence="14" type="ORF">CDQ84_07160</name>
</gene>
<evidence type="ECO:0000256" key="7">
    <source>
        <dbReference type="ARBA" id="ARBA00022898"/>
    </source>
</evidence>
<feature type="binding site" evidence="11">
    <location>
        <begin position="73"/>
        <end position="74"/>
    </location>
    <ligand>
        <name>pyridoxal 5'-phosphate</name>
        <dbReference type="ChEBI" id="CHEBI:597326"/>
    </ligand>
</feature>
<dbReference type="NCBIfam" id="NF002806">
    <property type="entry name" value="PRK02948.1"/>
    <property type="match status" value="1"/>
</dbReference>
<feature type="active site" description="Cysteine persulfide intermediate" evidence="11">
    <location>
        <position position="327"/>
    </location>
</feature>
<dbReference type="Gene3D" id="1.10.260.50">
    <property type="match status" value="1"/>
</dbReference>
<feature type="modified residue" description="N6-(pyridoxal phosphate)lysine" evidence="11">
    <location>
        <position position="204"/>
    </location>
</feature>
<feature type="binding site" evidence="11">
    <location>
        <position position="153"/>
    </location>
    <ligand>
        <name>pyridoxal 5'-phosphate</name>
        <dbReference type="ChEBI" id="CHEBI:597326"/>
    </ligand>
</feature>